<gene>
    <name evidence="13" type="primary">ruvC</name>
    <name evidence="15" type="ORF">JGI23_01405</name>
</gene>
<evidence type="ECO:0000256" key="5">
    <source>
        <dbReference type="ARBA" id="ARBA00022759"/>
    </source>
</evidence>
<comment type="function">
    <text evidence="13">The RuvA-RuvB-RuvC complex processes Holliday junction (HJ) DNA during genetic recombination and DNA repair. Endonuclease that resolves HJ intermediates. Cleaves cruciform DNA by making single-stranded nicks across the HJ at symmetrical positions within the homologous arms, yielding a 5'-phosphate and a 3'-hydroxyl group; requires a central core of homology in the junction. The consensus cleavage sequence is 5'-(A/T)TT(C/G)-3'. Cleavage occurs on the 3'-side of the TT dinucleotide at the point of strand exchange. HJ branch migration catalyzed by RuvA-RuvB allows RuvC to scan DNA until it finds its consensus sequence, where it cleaves and resolves the cruciform DNA.</text>
</comment>
<feature type="binding site" evidence="13">
    <location>
        <position position="147"/>
    </location>
    <ligand>
        <name>Mg(2+)</name>
        <dbReference type="ChEBI" id="CHEBI:18420"/>
        <label>1</label>
    </ligand>
</feature>
<dbReference type="InterPro" id="IPR036397">
    <property type="entry name" value="RNaseH_sf"/>
</dbReference>
<keyword evidence="2 13" id="KW-0963">Cytoplasm</keyword>
<keyword evidence="6 13" id="KW-0227">DNA damage</keyword>
<evidence type="ECO:0000256" key="12">
    <source>
        <dbReference type="ARBA" id="ARBA00029354"/>
    </source>
</evidence>
<keyword evidence="3 13" id="KW-0540">Nuclease</keyword>
<evidence type="ECO:0000256" key="7">
    <source>
        <dbReference type="ARBA" id="ARBA00022801"/>
    </source>
</evidence>
<dbReference type="InterPro" id="IPR002176">
    <property type="entry name" value="X-over_junc_endoDNase_RuvC"/>
</dbReference>
<dbReference type="GO" id="GO:0005737">
    <property type="term" value="C:cytoplasm"/>
    <property type="evidence" value="ECO:0007669"/>
    <property type="project" value="UniProtKB-SubCell"/>
</dbReference>
<evidence type="ECO:0000256" key="13">
    <source>
        <dbReference type="HAMAP-Rule" id="MF_00034"/>
    </source>
</evidence>
<dbReference type="Proteomes" id="UP000199197">
    <property type="component" value="Unassembled WGS sequence"/>
</dbReference>
<dbReference type="EMBL" id="CZVW01000015">
    <property type="protein sequence ID" value="CUT03115.1"/>
    <property type="molecule type" value="Genomic_DNA"/>
</dbReference>
<evidence type="ECO:0000256" key="1">
    <source>
        <dbReference type="ARBA" id="ARBA00009518"/>
    </source>
</evidence>
<dbReference type="RefSeq" id="WP_092350289.1">
    <property type="nucleotide sequence ID" value="NZ_CZVW01000015.1"/>
</dbReference>
<reference evidence="16" key="1">
    <citation type="submission" date="2015-11" db="EMBL/GenBank/DDBJ databases">
        <authorList>
            <person name="Varghese N."/>
        </authorList>
    </citation>
    <scope>NUCLEOTIDE SEQUENCE [LARGE SCALE GENOMIC DNA]</scope>
    <source>
        <strain evidence="16">JGI-23</strain>
    </source>
</reference>
<comment type="catalytic activity">
    <reaction evidence="12 13">
        <text>Endonucleolytic cleavage at a junction such as a reciprocal single-stranded crossover between two homologous DNA duplexes (Holliday junction).</text>
        <dbReference type="EC" id="3.1.21.10"/>
    </reaction>
</comment>
<comment type="cofactor">
    <cofactor evidence="13">
        <name>Mg(2+)</name>
        <dbReference type="ChEBI" id="CHEBI:18420"/>
    </cofactor>
    <text evidence="13">Binds 2 Mg(2+) ion per subunit.</text>
</comment>
<keyword evidence="4 13" id="KW-0479">Metal-binding</keyword>
<protein>
    <recommendedName>
        <fullName evidence="13 14">Crossover junction endodeoxyribonuclease RuvC</fullName>
        <ecNumber evidence="13 14">3.1.21.10</ecNumber>
    </recommendedName>
    <alternativeName>
        <fullName evidence="13">Holliday junction nuclease RuvC</fullName>
    </alternativeName>
    <alternativeName>
        <fullName evidence="13">Holliday junction resolvase RuvC</fullName>
    </alternativeName>
</protein>
<feature type="active site" evidence="13">
    <location>
        <position position="74"/>
    </location>
</feature>
<dbReference type="PRINTS" id="PR00696">
    <property type="entry name" value="RSOLVASERUVC"/>
</dbReference>
<dbReference type="PANTHER" id="PTHR30194:SF3">
    <property type="entry name" value="CROSSOVER JUNCTION ENDODEOXYRIBONUCLEASE RUVC"/>
    <property type="match status" value="1"/>
</dbReference>
<comment type="similarity">
    <text evidence="1 13">Belongs to the RuvC family.</text>
</comment>
<dbReference type="GO" id="GO:0003677">
    <property type="term" value="F:DNA binding"/>
    <property type="evidence" value="ECO:0007669"/>
    <property type="project" value="UniProtKB-KW"/>
</dbReference>
<comment type="subunit">
    <text evidence="13">Homodimer which binds Holliday junction (HJ) DNA. The HJ becomes 2-fold symmetrical on binding to RuvC with unstacked arms; it has a different conformation from HJ DNA in complex with RuvA. In the full resolvosome a probable DNA-RuvA(4)-RuvB(12)-RuvC(2) complex forms which resolves the HJ.</text>
</comment>
<dbReference type="InterPro" id="IPR012337">
    <property type="entry name" value="RNaseH-like_sf"/>
</dbReference>
<dbReference type="SUPFAM" id="SSF53098">
    <property type="entry name" value="Ribonuclease H-like"/>
    <property type="match status" value="1"/>
</dbReference>
<evidence type="ECO:0000256" key="4">
    <source>
        <dbReference type="ARBA" id="ARBA00022723"/>
    </source>
</evidence>
<dbReference type="CDD" id="cd16962">
    <property type="entry name" value="RuvC"/>
    <property type="match status" value="1"/>
</dbReference>
<evidence type="ECO:0000313" key="15">
    <source>
        <dbReference type="EMBL" id="CUT03115.1"/>
    </source>
</evidence>
<dbReference type="Gene3D" id="3.30.420.10">
    <property type="entry name" value="Ribonuclease H-like superfamily/Ribonuclease H"/>
    <property type="match status" value="1"/>
</dbReference>
<keyword evidence="16" id="KW-1185">Reference proteome</keyword>
<dbReference type="EC" id="3.1.21.10" evidence="13 14"/>
<feature type="active site" evidence="13">
    <location>
        <position position="147"/>
    </location>
</feature>
<evidence type="ECO:0000256" key="10">
    <source>
        <dbReference type="ARBA" id="ARBA00023172"/>
    </source>
</evidence>
<dbReference type="Pfam" id="PF02075">
    <property type="entry name" value="RuvC"/>
    <property type="match status" value="1"/>
</dbReference>
<dbReference type="GO" id="GO:0006310">
    <property type="term" value="P:DNA recombination"/>
    <property type="evidence" value="ECO:0007669"/>
    <property type="project" value="UniProtKB-UniRule"/>
</dbReference>
<keyword evidence="9 13" id="KW-0238">DNA-binding</keyword>
<sequence>MIVLGVDPGSNITGYGVIKVMEQGGKLDRTKLTVIDYGIVKLDEEEIFPVKLKKIYDKITEIINLHHPTELAIETAFYGKNFQSAFKIGHVRGVVILSAVNSGISVFEYTPREVKKAVVGRGNATKEQVQFMVRAILGLKNFAEFYDVSDALAIAICHINRTLVPEYVRFRDWKAFLKAHPEFLSEGEDILIKSKRKRK</sequence>
<dbReference type="FunFam" id="3.30.420.10:FF:000002">
    <property type="entry name" value="Crossover junction endodeoxyribonuclease RuvC"/>
    <property type="match status" value="1"/>
</dbReference>
<evidence type="ECO:0000256" key="14">
    <source>
        <dbReference type="NCBIfam" id="TIGR00228"/>
    </source>
</evidence>
<evidence type="ECO:0000256" key="3">
    <source>
        <dbReference type="ARBA" id="ARBA00022722"/>
    </source>
</evidence>
<dbReference type="GO" id="GO:0000287">
    <property type="term" value="F:magnesium ion binding"/>
    <property type="evidence" value="ECO:0007669"/>
    <property type="project" value="UniProtKB-UniRule"/>
</dbReference>
<keyword evidence="5 13" id="KW-0255">Endonuclease</keyword>
<dbReference type="OrthoDB" id="9805499at2"/>
<proteinExistence type="inferred from homology"/>
<dbReference type="GO" id="GO:0006281">
    <property type="term" value="P:DNA repair"/>
    <property type="evidence" value="ECO:0007669"/>
    <property type="project" value="UniProtKB-UniRule"/>
</dbReference>
<dbReference type="HAMAP" id="MF_00034">
    <property type="entry name" value="RuvC"/>
    <property type="match status" value="1"/>
</dbReference>
<keyword evidence="8 13" id="KW-0460">Magnesium</keyword>
<dbReference type="GO" id="GO:0048476">
    <property type="term" value="C:Holliday junction resolvase complex"/>
    <property type="evidence" value="ECO:0007669"/>
    <property type="project" value="UniProtKB-UniRule"/>
</dbReference>
<dbReference type="NCBIfam" id="TIGR00228">
    <property type="entry name" value="ruvC"/>
    <property type="match status" value="1"/>
</dbReference>
<dbReference type="PROSITE" id="PS01321">
    <property type="entry name" value="RUVC"/>
    <property type="match status" value="1"/>
</dbReference>
<name>A0A0N7MY32_9BACT</name>
<comment type="subcellular location">
    <subcellularLocation>
        <location evidence="13">Cytoplasm</location>
    </subcellularLocation>
</comment>
<keyword evidence="11 13" id="KW-0234">DNA repair</keyword>
<evidence type="ECO:0000256" key="8">
    <source>
        <dbReference type="ARBA" id="ARBA00022842"/>
    </source>
</evidence>
<accession>A0A0N7MY32</accession>
<evidence type="ECO:0000256" key="9">
    <source>
        <dbReference type="ARBA" id="ARBA00023125"/>
    </source>
</evidence>
<keyword evidence="7 13" id="KW-0378">Hydrolase</keyword>
<dbReference type="AlphaFoldDB" id="A0A0N7MY32"/>
<dbReference type="GO" id="GO:0008821">
    <property type="term" value="F:crossover junction DNA endonuclease activity"/>
    <property type="evidence" value="ECO:0007669"/>
    <property type="project" value="UniProtKB-UniRule"/>
</dbReference>
<evidence type="ECO:0000313" key="16">
    <source>
        <dbReference type="Proteomes" id="UP000199197"/>
    </source>
</evidence>
<keyword evidence="10 13" id="KW-0233">DNA recombination</keyword>
<organism evidence="15 16">
    <name type="scientific">Candidatus Chryseopegocella kryptomonas</name>
    <dbReference type="NCBI Taxonomy" id="1633643"/>
    <lineage>
        <taxon>Bacteria</taxon>
        <taxon>Pseudomonadati</taxon>
        <taxon>Candidatus Kryptoniota</taxon>
        <taxon>Candidatus Chryseopegocella</taxon>
    </lineage>
</organism>
<feature type="binding site" evidence="13">
    <location>
        <position position="74"/>
    </location>
    <ligand>
        <name>Mg(2+)</name>
        <dbReference type="ChEBI" id="CHEBI:18420"/>
        <label>2</label>
    </ligand>
</feature>
<evidence type="ECO:0000256" key="2">
    <source>
        <dbReference type="ARBA" id="ARBA00022490"/>
    </source>
</evidence>
<dbReference type="PANTHER" id="PTHR30194">
    <property type="entry name" value="CROSSOVER JUNCTION ENDODEOXYRIBONUCLEASE RUVC"/>
    <property type="match status" value="1"/>
</dbReference>
<evidence type="ECO:0000256" key="6">
    <source>
        <dbReference type="ARBA" id="ARBA00022763"/>
    </source>
</evidence>
<dbReference type="InterPro" id="IPR020563">
    <property type="entry name" value="X-over_junc_endoDNase_Mg_BS"/>
</dbReference>
<feature type="binding site" evidence="13">
    <location>
        <position position="7"/>
    </location>
    <ligand>
        <name>Mg(2+)</name>
        <dbReference type="ChEBI" id="CHEBI:18420"/>
        <label>1</label>
    </ligand>
</feature>
<evidence type="ECO:0000256" key="11">
    <source>
        <dbReference type="ARBA" id="ARBA00023204"/>
    </source>
</evidence>
<feature type="active site" evidence="13">
    <location>
        <position position="7"/>
    </location>
</feature>